<gene>
    <name evidence="15 19" type="primary">trmD</name>
    <name evidence="19" type="ORF">PRVXT_001366</name>
</gene>
<keyword evidence="11 15" id="KW-0819">tRNA processing</keyword>
<dbReference type="SUPFAM" id="SSF75217">
    <property type="entry name" value="alpha/beta knot"/>
    <property type="match status" value="1"/>
</dbReference>
<dbReference type="InterPro" id="IPR023148">
    <property type="entry name" value="tRNA_m1G_MeTrfase_C_sf"/>
</dbReference>
<comment type="similarity">
    <text evidence="3 15 17">Belongs to the RNA methyltransferase TrmD family.</text>
</comment>
<dbReference type="GO" id="GO:0005829">
    <property type="term" value="C:cytosol"/>
    <property type="evidence" value="ECO:0007669"/>
    <property type="project" value="TreeGrafter"/>
</dbReference>
<protein>
    <recommendedName>
        <fullName evidence="6 15">tRNA (guanine-N(1)-)-methyltransferase</fullName>
        <ecNumber evidence="5 15">2.1.1.228</ecNumber>
    </recommendedName>
    <alternativeName>
        <fullName evidence="12 15">M1G-methyltransferase</fullName>
    </alternativeName>
    <alternativeName>
        <fullName evidence="13 15">tRNA [GM37] methyltransferase</fullName>
    </alternativeName>
</protein>
<evidence type="ECO:0000256" key="1">
    <source>
        <dbReference type="ARBA" id="ARBA00002634"/>
    </source>
</evidence>
<dbReference type="InterPro" id="IPR029026">
    <property type="entry name" value="tRNA_m1G_MTases_N"/>
</dbReference>
<evidence type="ECO:0000256" key="16">
    <source>
        <dbReference type="PIRSR" id="PIRSR000386-1"/>
    </source>
</evidence>
<proteinExistence type="inferred from homology"/>
<comment type="function">
    <text evidence="1 15 17">Specifically methylates guanosine-37 in various tRNAs.</text>
</comment>
<dbReference type="CDD" id="cd18080">
    <property type="entry name" value="TrmD-like"/>
    <property type="match status" value="1"/>
</dbReference>
<evidence type="ECO:0000256" key="11">
    <source>
        <dbReference type="ARBA" id="ARBA00022694"/>
    </source>
</evidence>
<dbReference type="HAMAP" id="MF_00605">
    <property type="entry name" value="TrmD"/>
    <property type="match status" value="1"/>
</dbReference>
<name>A0AAU7VQ43_9FIRM</name>
<evidence type="ECO:0000259" key="18">
    <source>
        <dbReference type="Pfam" id="PF01746"/>
    </source>
</evidence>
<reference evidence="19" key="2">
    <citation type="submission" date="2024-06" db="EMBL/GenBank/DDBJ databases">
        <authorList>
            <person name="Petrova K.O."/>
            <person name="Toshchakov S.V."/>
            <person name="Boltjanskaja Y.V."/>
            <person name="Kevbrin V."/>
        </authorList>
    </citation>
    <scope>NUCLEOTIDE SEQUENCE</scope>
    <source>
        <strain evidence="19">Z-910T</strain>
    </source>
</reference>
<evidence type="ECO:0000256" key="8">
    <source>
        <dbReference type="ARBA" id="ARBA00022603"/>
    </source>
</evidence>
<evidence type="ECO:0000256" key="9">
    <source>
        <dbReference type="ARBA" id="ARBA00022679"/>
    </source>
</evidence>
<evidence type="ECO:0000256" key="15">
    <source>
        <dbReference type="HAMAP-Rule" id="MF_00605"/>
    </source>
</evidence>
<dbReference type="EC" id="2.1.1.228" evidence="5 15"/>
<dbReference type="PANTHER" id="PTHR46417:SF1">
    <property type="entry name" value="TRNA (GUANINE-N(1)-)-METHYLTRANSFERASE"/>
    <property type="match status" value="1"/>
</dbReference>
<dbReference type="FunFam" id="3.40.1280.10:FF:000001">
    <property type="entry name" value="tRNA (guanine-N(1)-)-methyltransferase"/>
    <property type="match status" value="1"/>
</dbReference>
<evidence type="ECO:0000256" key="10">
    <source>
        <dbReference type="ARBA" id="ARBA00022691"/>
    </source>
</evidence>
<dbReference type="FunFam" id="1.10.1270.20:FF:000001">
    <property type="entry name" value="tRNA (guanine-N(1)-)-methyltransferase"/>
    <property type="match status" value="1"/>
</dbReference>
<accession>A0AAU7VQ43</accession>
<dbReference type="NCBIfam" id="NF000648">
    <property type="entry name" value="PRK00026.1"/>
    <property type="match status" value="1"/>
</dbReference>
<dbReference type="EMBL" id="CP158367">
    <property type="protein sequence ID" value="XBX76186.1"/>
    <property type="molecule type" value="Genomic_DNA"/>
</dbReference>
<feature type="binding site" evidence="15 16">
    <location>
        <begin position="131"/>
        <end position="136"/>
    </location>
    <ligand>
        <name>S-adenosyl-L-methionine</name>
        <dbReference type="ChEBI" id="CHEBI:59789"/>
    </ligand>
</feature>
<dbReference type="Gene3D" id="3.40.1280.10">
    <property type="match status" value="1"/>
</dbReference>
<dbReference type="PIRSF" id="PIRSF000386">
    <property type="entry name" value="tRNA_mtase"/>
    <property type="match status" value="1"/>
</dbReference>
<dbReference type="Gene3D" id="1.10.1270.20">
    <property type="entry name" value="tRNA(m1g37)methyltransferase, domain 2"/>
    <property type="match status" value="1"/>
</dbReference>
<comment type="subunit">
    <text evidence="4 15 17">Homodimer.</text>
</comment>
<dbReference type="NCBIfam" id="TIGR00088">
    <property type="entry name" value="trmD"/>
    <property type="match status" value="1"/>
</dbReference>
<keyword evidence="9 15" id="KW-0808">Transferase</keyword>
<keyword evidence="7 15" id="KW-0963">Cytoplasm</keyword>
<feature type="binding site" evidence="15 16">
    <location>
        <position position="111"/>
    </location>
    <ligand>
        <name>S-adenosyl-L-methionine</name>
        <dbReference type="ChEBI" id="CHEBI:59789"/>
    </ligand>
</feature>
<sequence length="228" mass="26342">MKIDVITIFPEMFKSPFSQSIIKRAIEENYVELIIHDLRDYSLDKHNKVDDYPYGGGAGMVMKPEPFFRCIEDIGFDDNTEIIFMTPTGQQFNQQVCHEFTQKNHMILLCGHYEGVDQRVIDRFVTKELSIGDYVLTGGELPAMVVVDAVARVIPGVLRKEESYLKDSFQDGLLEHPHYTRPMEYCGMKVPDVLLSGNHGEIRKWRENKSVEITQKKRPDLVRTKKDL</sequence>
<dbReference type="AlphaFoldDB" id="A0AAU7VQ43"/>
<keyword evidence="10 15" id="KW-0949">S-adenosyl-L-methionine</keyword>
<evidence type="ECO:0000256" key="13">
    <source>
        <dbReference type="ARBA" id="ARBA00033392"/>
    </source>
</evidence>
<dbReference type="GO" id="GO:0052906">
    <property type="term" value="F:tRNA (guanine(37)-N1)-methyltransferase activity"/>
    <property type="evidence" value="ECO:0007669"/>
    <property type="project" value="UniProtKB-UniRule"/>
</dbReference>
<evidence type="ECO:0000256" key="17">
    <source>
        <dbReference type="RuleBase" id="RU003464"/>
    </source>
</evidence>
<dbReference type="InterPro" id="IPR002649">
    <property type="entry name" value="tRNA_m1G_MeTrfase_TrmD"/>
</dbReference>
<evidence type="ECO:0000313" key="19">
    <source>
        <dbReference type="EMBL" id="XBX76186.1"/>
    </source>
</evidence>
<reference evidence="19" key="1">
    <citation type="journal article" date="2013" name="Extremophiles">
        <title>Proteinivorax tanatarense gen. nov., sp. nov., an anaerobic, haloalkaliphilic, proteolytic bacterium isolated from a decaying algal bloom, and proposal of Proteinivoraceae fam. nov.</title>
        <authorList>
            <person name="Kevbrin V."/>
            <person name="Boltyanskaya Y."/>
            <person name="Zhilina T."/>
            <person name="Kolganova T."/>
            <person name="Lavrentjeva E."/>
            <person name="Kuznetsov B."/>
        </authorList>
    </citation>
    <scope>NUCLEOTIDE SEQUENCE</scope>
    <source>
        <strain evidence="19">Z-910T</strain>
    </source>
</reference>
<dbReference type="RefSeq" id="WP_350344920.1">
    <property type="nucleotide sequence ID" value="NZ_CP158367.1"/>
</dbReference>
<evidence type="ECO:0000256" key="3">
    <source>
        <dbReference type="ARBA" id="ARBA00007630"/>
    </source>
</evidence>
<dbReference type="InterPro" id="IPR029028">
    <property type="entry name" value="Alpha/beta_knot_MTases"/>
</dbReference>
<dbReference type="Pfam" id="PF01746">
    <property type="entry name" value="tRNA_m1G_MT"/>
    <property type="match status" value="1"/>
</dbReference>
<feature type="domain" description="tRNA methyltransferase TRMD/TRM10-type" evidence="18">
    <location>
        <begin position="1"/>
        <end position="223"/>
    </location>
</feature>
<comment type="subcellular location">
    <subcellularLocation>
        <location evidence="2 15 17">Cytoplasm</location>
    </subcellularLocation>
</comment>
<organism evidence="19">
    <name type="scientific">Proteinivorax tanatarense</name>
    <dbReference type="NCBI Taxonomy" id="1260629"/>
    <lineage>
        <taxon>Bacteria</taxon>
        <taxon>Bacillati</taxon>
        <taxon>Bacillota</taxon>
        <taxon>Clostridia</taxon>
        <taxon>Eubacteriales</taxon>
        <taxon>Proteinivoracaceae</taxon>
        <taxon>Proteinivorax</taxon>
    </lineage>
</organism>
<comment type="catalytic activity">
    <reaction evidence="14 15 17">
        <text>guanosine(37) in tRNA + S-adenosyl-L-methionine = N(1)-methylguanosine(37) in tRNA + S-adenosyl-L-homocysteine + H(+)</text>
        <dbReference type="Rhea" id="RHEA:36899"/>
        <dbReference type="Rhea" id="RHEA-COMP:10145"/>
        <dbReference type="Rhea" id="RHEA-COMP:10147"/>
        <dbReference type="ChEBI" id="CHEBI:15378"/>
        <dbReference type="ChEBI" id="CHEBI:57856"/>
        <dbReference type="ChEBI" id="CHEBI:59789"/>
        <dbReference type="ChEBI" id="CHEBI:73542"/>
        <dbReference type="ChEBI" id="CHEBI:74269"/>
        <dbReference type="EC" id="2.1.1.228"/>
    </reaction>
</comment>
<evidence type="ECO:0000256" key="5">
    <source>
        <dbReference type="ARBA" id="ARBA00012807"/>
    </source>
</evidence>
<evidence type="ECO:0000256" key="6">
    <source>
        <dbReference type="ARBA" id="ARBA00014679"/>
    </source>
</evidence>
<evidence type="ECO:0000256" key="12">
    <source>
        <dbReference type="ARBA" id="ARBA00029736"/>
    </source>
</evidence>
<evidence type="ECO:0000256" key="14">
    <source>
        <dbReference type="ARBA" id="ARBA00047783"/>
    </source>
</evidence>
<dbReference type="GO" id="GO:0002939">
    <property type="term" value="P:tRNA N1-guanine methylation"/>
    <property type="evidence" value="ECO:0007669"/>
    <property type="project" value="TreeGrafter"/>
</dbReference>
<dbReference type="InterPro" id="IPR016009">
    <property type="entry name" value="tRNA_MeTrfase_TRMD/TRM10"/>
</dbReference>
<evidence type="ECO:0000256" key="7">
    <source>
        <dbReference type="ARBA" id="ARBA00022490"/>
    </source>
</evidence>
<dbReference type="PANTHER" id="PTHR46417">
    <property type="entry name" value="TRNA (GUANINE-N(1)-)-METHYLTRANSFERASE"/>
    <property type="match status" value="1"/>
</dbReference>
<evidence type="ECO:0000256" key="2">
    <source>
        <dbReference type="ARBA" id="ARBA00004496"/>
    </source>
</evidence>
<keyword evidence="8 15" id="KW-0489">Methyltransferase</keyword>
<evidence type="ECO:0000256" key="4">
    <source>
        <dbReference type="ARBA" id="ARBA00011738"/>
    </source>
</evidence>